<accession>A0A699KFD8</accession>
<name>A0A699KFD8_TANCI</name>
<comment type="caution">
    <text evidence="2">The sequence shown here is derived from an EMBL/GenBank/DDBJ whole genome shotgun (WGS) entry which is preliminary data.</text>
</comment>
<evidence type="ECO:0000256" key="1">
    <source>
        <dbReference type="SAM" id="MobiDB-lite"/>
    </source>
</evidence>
<organism evidence="2">
    <name type="scientific">Tanacetum cinerariifolium</name>
    <name type="common">Dalmatian daisy</name>
    <name type="synonym">Chrysanthemum cinerariifolium</name>
    <dbReference type="NCBI Taxonomy" id="118510"/>
    <lineage>
        <taxon>Eukaryota</taxon>
        <taxon>Viridiplantae</taxon>
        <taxon>Streptophyta</taxon>
        <taxon>Embryophyta</taxon>
        <taxon>Tracheophyta</taxon>
        <taxon>Spermatophyta</taxon>
        <taxon>Magnoliopsida</taxon>
        <taxon>eudicotyledons</taxon>
        <taxon>Gunneridae</taxon>
        <taxon>Pentapetalae</taxon>
        <taxon>asterids</taxon>
        <taxon>campanulids</taxon>
        <taxon>Asterales</taxon>
        <taxon>Asteraceae</taxon>
        <taxon>Asteroideae</taxon>
        <taxon>Anthemideae</taxon>
        <taxon>Anthemidinae</taxon>
        <taxon>Tanacetum</taxon>
    </lineage>
</organism>
<feature type="compositionally biased region" description="Pro residues" evidence="1">
    <location>
        <begin position="21"/>
        <end position="30"/>
    </location>
</feature>
<feature type="non-terminal residue" evidence="2">
    <location>
        <position position="64"/>
    </location>
</feature>
<dbReference type="EMBL" id="BKCJ010501753">
    <property type="protein sequence ID" value="GFA85801.1"/>
    <property type="molecule type" value="Genomic_DNA"/>
</dbReference>
<sequence length="64" mass="7094">MAAIIPPSQIRHHHHLQQPQQPTPTSPQPSPATDMVRLVRSQQGAFGSWFKTYFGLVGLACTSR</sequence>
<proteinExistence type="predicted"/>
<reference evidence="2" key="1">
    <citation type="journal article" date="2019" name="Sci. Rep.">
        <title>Draft genome of Tanacetum cinerariifolium, the natural source of mosquito coil.</title>
        <authorList>
            <person name="Yamashiro T."/>
            <person name="Shiraishi A."/>
            <person name="Satake H."/>
            <person name="Nakayama K."/>
        </authorList>
    </citation>
    <scope>NUCLEOTIDE SEQUENCE</scope>
</reference>
<dbReference type="AlphaFoldDB" id="A0A699KFD8"/>
<evidence type="ECO:0000313" key="2">
    <source>
        <dbReference type="EMBL" id="GFA85801.1"/>
    </source>
</evidence>
<protein>
    <submittedName>
        <fullName evidence="2">Uncharacterized protein</fullName>
    </submittedName>
</protein>
<gene>
    <name evidence="2" type="ORF">Tci_657773</name>
</gene>
<feature type="region of interest" description="Disordered" evidence="1">
    <location>
        <begin position="1"/>
        <end position="33"/>
    </location>
</feature>